<gene>
    <name evidence="1" type="ORF">SBAD_LOCUS2484</name>
</gene>
<dbReference type="WBParaSite" id="SBAD_0000260501-mRNA-1">
    <property type="protein sequence ID" value="SBAD_0000260501-mRNA-1"/>
    <property type="gene ID" value="SBAD_0000260501"/>
</dbReference>
<evidence type="ECO:0000313" key="3">
    <source>
        <dbReference type="WBParaSite" id="SBAD_0000260501-mRNA-1"/>
    </source>
</evidence>
<protein>
    <submittedName>
        <fullName evidence="3">Secreted protein</fullName>
    </submittedName>
</protein>
<reference evidence="3" key="1">
    <citation type="submission" date="2016-06" db="UniProtKB">
        <authorList>
            <consortium name="WormBaseParasite"/>
        </authorList>
    </citation>
    <scope>IDENTIFICATION</scope>
</reference>
<dbReference type="EMBL" id="UZAM01007247">
    <property type="protein sequence ID" value="VDO97777.1"/>
    <property type="molecule type" value="Genomic_DNA"/>
</dbReference>
<evidence type="ECO:0000313" key="2">
    <source>
        <dbReference type="Proteomes" id="UP000270296"/>
    </source>
</evidence>
<accession>A0A183IFU0</accession>
<name>A0A183IFU0_9BILA</name>
<evidence type="ECO:0000313" key="1">
    <source>
        <dbReference type="EMBL" id="VDO97777.1"/>
    </source>
</evidence>
<sequence>MTLIVVVCSIKSWTCSSRGEVRALGMFKNKDGDRAERLQNNIHPVVRLVVIRCFFLTIAMWFLCRCLNVGVNVDVADEEGVGTVALPATVLSAYNAPLSIEDDVDDPFFLDSTGKIAKANTIGKDAVTMVLPYFVRIREAGSWLIHHCHLCDMDVYASRPEFPSELYINLTMLVSAV</sequence>
<dbReference type="OrthoDB" id="9992964at2759"/>
<reference evidence="1 2" key="2">
    <citation type="submission" date="2018-11" db="EMBL/GenBank/DDBJ databases">
        <authorList>
            <consortium name="Pathogen Informatics"/>
        </authorList>
    </citation>
    <scope>NUCLEOTIDE SEQUENCE [LARGE SCALE GENOMIC DNA]</scope>
</reference>
<keyword evidence="2" id="KW-1185">Reference proteome</keyword>
<organism evidence="3">
    <name type="scientific">Soboliphyme baturini</name>
    <dbReference type="NCBI Taxonomy" id="241478"/>
    <lineage>
        <taxon>Eukaryota</taxon>
        <taxon>Metazoa</taxon>
        <taxon>Ecdysozoa</taxon>
        <taxon>Nematoda</taxon>
        <taxon>Enoplea</taxon>
        <taxon>Dorylaimia</taxon>
        <taxon>Dioctophymatida</taxon>
        <taxon>Dioctophymatoidea</taxon>
        <taxon>Soboliphymatidae</taxon>
        <taxon>Soboliphyme</taxon>
    </lineage>
</organism>
<dbReference type="Proteomes" id="UP000270296">
    <property type="component" value="Unassembled WGS sequence"/>
</dbReference>
<proteinExistence type="predicted"/>
<dbReference type="AlphaFoldDB" id="A0A183IFU0"/>